<accession>A0A5F8H550</accession>
<sequence>MPSPELYSPGFGQGHGECQPAAPSESEDGEGRQGDAEELGKAGGREVRKKKREEEGGRRKKTDAAGFSVLSSVRAPGGEEEKKKREEKRPGAASLVRGKGPQEDAFNGRFILRLRFQGEDNNCPTRDYVVGTLIIKSIGMNPRDIYAVIQIPGSKEFDVSFRSAEKFDFFLRKYQEKKGQDCWENFVLIQLTKPRLKTLFILFRNETVDTGDIVTWLKRHCDVLTTPVKVADRFGVWTGEYKCEIELWQGEEGVDHLPGAFYLGAEKGYSWYKGQPKTCYRCGSKNHMSLTCSQEKCFRCGERTHLCQLPQCRPLSWHHWGMKRGLWNNLSNVPNYPSSPSPLPLPPPCPFKCQDFFGVHFSHLRGSISKICELPMCLCLLKQE</sequence>
<evidence type="ECO:0000256" key="1">
    <source>
        <dbReference type="SAM" id="MobiDB-lite"/>
    </source>
</evidence>
<evidence type="ECO:0000259" key="3">
    <source>
        <dbReference type="Pfam" id="PF23058"/>
    </source>
</evidence>
<dbReference type="GO" id="GO:0003723">
    <property type="term" value="F:RNA binding"/>
    <property type="evidence" value="ECO:0007669"/>
    <property type="project" value="InterPro"/>
</dbReference>
<reference evidence="4" key="3">
    <citation type="submission" date="2025-09" db="UniProtKB">
        <authorList>
            <consortium name="Ensembl"/>
        </authorList>
    </citation>
    <scope>IDENTIFICATION</scope>
</reference>
<dbReference type="GeneTree" id="ENSGT00530000063983"/>
<dbReference type="OMA" id="ERTHLCQ"/>
<organism evidence="4 5">
    <name type="scientific">Monodelphis domestica</name>
    <name type="common">Gray short-tailed opossum</name>
    <dbReference type="NCBI Taxonomy" id="13616"/>
    <lineage>
        <taxon>Eukaryota</taxon>
        <taxon>Metazoa</taxon>
        <taxon>Chordata</taxon>
        <taxon>Craniata</taxon>
        <taxon>Vertebrata</taxon>
        <taxon>Euteleostomi</taxon>
        <taxon>Mammalia</taxon>
        <taxon>Metatheria</taxon>
        <taxon>Didelphimorphia</taxon>
        <taxon>Didelphidae</taxon>
        <taxon>Monodelphis</taxon>
    </lineage>
</organism>
<feature type="domain" description="Zinc finger CCHC" evidence="3">
    <location>
        <begin position="201"/>
        <end position="272"/>
    </location>
</feature>
<evidence type="ECO:0008006" key="6">
    <source>
        <dbReference type="Google" id="ProtNLM"/>
    </source>
</evidence>
<proteinExistence type="predicted"/>
<protein>
    <recommendedName>
        <fullName evidence="6">CCHC-type domain-containing protein</fullName>
    </recommendedName>
</protein>
<dbReference type="Gene3D" id="4.10.60.10">
    <property type="entry name" value="Zinc finger, CCHC-type"/>
    <property type="match status" value="1"/>
</dbReference>
<dbReference type="PANTHER" id="PTHR22639">
    <property type="entry name" value="GAG-RELATED PROTEIN"/>
    <property type="match status" value="1"/>
</dbReference>
<dbReference type="STRING" id="13616.ENSMODP00000054952"/>
<dbReference type="GO" id="GO:0003690">
    <property type="term" value="F:double-stranded DNA binding"/>
    <property type="evidence" value="ECO:0007669"/>
    <property type="project" value="InterPro"/>
</dbReference>
<feature type="domain" description="Zinc finger CCHC" evidence="2">
    <location>
        <begin position="109"/>
        <end position="186"/>
    </location>
</feature>
<dbReference type="AlphaFoldDB" id="A0A5F8H550"/>
<reference evidence="4" key="2">
    <citation type="submission" date="2025-08" db="UniProtKB">
        <authorList>
            <consortium name="Ensembl"/>
        </authorList>
    </citation>
    <scope>IDENTIFICATION</scope>
</reference>
<dbReference type="InParanoid" id="A0A5F8H550"/>
<feature type="compositionally biased region" description="Basic and acidic residues" evidence="1">
    <location>
        <begin position="29"/>
        <end position="57"/>
    </location>
</feature>
<dbReference type="GO" id="GO:0002218">
    <property type="term" value="P:activation of innate immune response"/>
    <property type="evidence" value="ECO:0007669"/>
    <property type="project" value="InterPro"/>
</dbReference>
<dbReference type="InterPro" id="IPR042509">
    <property type="entry name" value="ZCCHC3"/>
</dbReference>
<dbReference type="InterPro" id="IPR057810">
    <property type="entry name" value="RBD_ZCCHC3_1st"/>
</dbReference>
<dbReference type="Pfam" id="PF23058">
    <property type="entry name" value="RBD_ZCCHC3_2nd"/>
    <property type="match status" value="1"/>
</dbReference>
<dbReference type="InterPro" id="IPR057811">
    <property type="entry name" value="RBD_ZCCHC3_2nd"/>
</dbReference>
<dbReference type="Bgee" id="ENSMODG00000034256">
    <property type="expression patterns" value="Expressed in cerebellum and 17 other cell types or tissues"/>
</dbReference>
<keyword evidence="5" id="KW-1185">Reference proteome</keyword>
<evidence type="ECO:0000313" key="5">
    <source>
        <dbReference type="Proteomes" id="UP000002280"/>
    </source>
</evidence>
<feature type="compositionally biased region" description="Basic and acidic residues" evidence="1">
    <location>
        <begin position="77"/>
        <end position="90"/>
    </location>
</feature>
<dbReference type="Ensembl" id="ENSMODT00000045572.2">
    <property type="protein sequence ID" value="ENSMODP00000054952.1"/>
    <property type="gene ID" value="ENSMODG00000034256.2"/>
</dbReference>
<evidence type="ECO:0000259" key="2">
    <source>
        <dbReference type="Pfam" id="PF23057"/>
    </source>
</evidence>
<feature type="region of interest" description="Disordered" evidence="1">
    <location>
        <begin position="1"/>
        <end position="99"/>
    </location>
</feature>
<dbReference type="Pfam" id="PF23057">
    <property type="entry name" value="RBD_ZCCHC3_1st"/>
    <property type="match status" value="1"/>
</dbReference>
<reference evidence="4 5" key="1">
    <citation type="journal article" date="2007" name="Nature">
        <title>Genome of the marsupial Monodelphis domestica reveals innovation in non-coding sequences.</title>
        <authorList>
            <person name="Mikkelsen T.S."/>
            <person name="Wakefield M.J."/>
            <person name="Aken B."/>
            <person name="Amemiya C.T."/>
            <person name="Chang J.L."/>
            <person name="Duke S."/>
            <person name="Garber M."/>
            <person name="Gentles A.J."/>
            <person name="Goodstadt L."/>
            <person name="Heger A."/>
            <person name="Jurka J."/>
            <person name="Kamal M."/>
            <person name="Mauceli E."/>
            <person name="Searle S.M."/>
            <person name="Sharpe T."/>
            <person name="Baker M.L."/>
            <person name="Batzer M.A."/>
            <person name="Benos P.V."/>
            <person name="Belov K."/>
            <person name="Clamp M."/>
            <person name="Cook A."/>
            <person name="Cuff J."/>
            <person name="Das R."/>
            <person name="Davidow L."/>
            <person name="Deakin J.E."/>
            <person name="Fazzari M.J."/>
            <person name="Glass J.L."/>
            <person name="Grabherr M."/>
            <person name="Greally J.M."/>
            <person name="Gu W."/>
            <person name="Hore T.A."/>
            <person name="Huttley G.A."/>
            <person name="Kleber M."/>
            <person name="Jirtle R.L."/>
            <person name="Koina E."/>
            <person name="Lee J.T."/>
            <person name="Mahony S."/>
            <person name="Marra M.A."/>
            <person name="Miller R.D."/>
            <person name="Nicholls R.D."/>
            <person name="Oda M."/>
            <person name="Papenfuss A.T."/>
            <person name="Parra Z.E."/>
            <person name="Pollock D.D."/>
            <person name="Ray D.A."/>
            <person name="Schein J.E."/>
            <person name="Speed T.P."/>
            <person name="Thompson K."/>
            <person name="VandeBerg J.L."/>
            <person name="Wade C.M."/>
            <person name="Walker J.A."/>
            <person name="Waters P.D."/>
            <person name="Webber C."/>
            <person name="Weidman J.R."/>
            <person name="Xie X."/>
            <person name="Zody M.C."/>
            <person name="Baldwin J."/>
            <person name="Abdouelleil A."/>
            <person name="Abdulkadir J."/>
            <person name="Abebe A."/>
            <person name="Abera B."/>
            <person name="Abreu J."/>
            <person name="Acer S.C."/>
            <person name="Aftuck L."/>
            <person name="Alexander A."/>
            <person name="An P."/>
            <person name="Anderson E."/>
            <person name="Anderson S."/>
            <person name="Arachi H."/>
            <person name="Azer M."/>
            <person name="Bachantsang P."/>
            <person name="Barry A."/>
            <person name="Bayul T."/>
            <person name="Berlin A."/>
            <person name="Bessette D."/>
            <person name="Bloom T."/>
            <person name="Bloom T."/>
            <person name="Boguslavskiy L."/>
            <person name="Bonnet C."/>
            <person name="Boukhgalter B."/>
            <person name="Bourzgui I."/>
            <person name="Brown A."/>
            <person name="Cahill P."/>
            <person name="Channer S."/>
            <person name="Cheshatsang Y."/>
            <person name="Chuda L."/>
            <person name="Citroen M."/>
            <person name="Collymore A."/>
            <person name="Cooke P."/>
            <person name="Costello M."/>
            <person name="D'Aco K."/>
            <person name="Daza R."/>
            <person name="De Haan G."/>
            <person name="DeGray S."/>
            <person name="DeMaso C."/>
            <person name="Dhargay N."/>
            <person name="Dooley K."/>
            <person name="Dooley E."/>
            <person name="Doricent M."/>
            <person name="Dorje P."/>
            <person name="Dorjee K."/>
            <person name="Dupes A."/>
            <person name="Elong R."/>
            <person name="Falk J."/>
            <person name="Farina A."/>
            <person name="Faro S."/>
            <person name="Ferguson D."/>
            <person name="Fisher S."/>
            <person name="Foley C.D."/>
            <person name="Franke A."/>
            <person name="Friedrich D."/>
            <person name="Gadbois L."/>
            <person name="Gearin G."/>
            <person name="Gearin C.R."/>
            <person name="Giannoukos G."/>
            <person name="Goode T."/>
            <person name="Graham J."/>
            <person name="Grandbois E."/>
            <person name="Grewal S."/>
            <person name="Gyaltsen K."/>
            <person name="Hafez N."/>
            <person name="Hagos B."/>
            <person name="Hall J."/>
            <person name="Henson C."/>
            <person name="Hollinger A."/>
            <person name="Honan T."/>
            <person name="Huard M.D."/>
            <person name="Hughes L."/>
            <person name="Hurhula B."/>
            <person name="Husby M.E."/>
            <person name="Kamat A."/>
            <person name="Kanga B."/>
            <person name="Kashin S."/>
            <person name="Khazanovich D."/>
            <person name="Kisner P."/>
            <person name="Lance K."/>
            <person name="Lara M."/>
            <person name="Lee W."/>
            <person name="Lennon N."/>
            <person name="Letendre F."/>
            <person name="LeVine R."/>
            <person name="Lipovsky A."/>
            <person name="Liu X."/>
            <person name="Liu J."/>
            <person name="Liu S."/>
            <person name="Lokyitsang T."/>
            <person name="Lokyitsang Y."/>
            <person name="Lubonja R."/>
            <person name="Lui A."/>
            <person name="MacDonald P."/>
            <person name="Magnisalis V."/>
            <person name="Maru K."/>
            <person name="Matthews C."/>
            <person name="McCusker W."/>
            <person name="McDonough S."/>
            <person name="Mehta T."/>
            <person name="Meldrim J."/>
            <person name="Meneus L."/>
            <person name="Mihai O."/>
            <person name="Mihalev A."/>
            <person name="Mihova T."/>
            <person name="Mittelman R."/>
            <person name="Mlenga V."/>
            <person name="Montmayeur A."/>
            <person name="Mulrain L."/>
            <person name="Navidi A."/>
            <person name="Naylor J."/>
            <person name="Negash T."/>
            <person name="Nguyen T."/>
            <person name="Nguyen N."/>
            <person name="Nicol R."/>
            <person name="Norbu C."/>
            <person name="Norbu N."/>
            <person name="Novod N."/>
            <person name="O'Neill B."/>
            <person name="Osman S."/>
            <person name="Markiewicz E."/>
            <person name="Oyono O.L."/>
            <person name="Patti C."/>
            <person name="Phunkhang P."/>
            <person name="Pierre F."/>
            <person name="Priest M."/>
            <person name="Raghuraman S."/>
            <person name="Rege F."/>
            <person name="Reyes R."/>
            <person name="Rise C."/>
            <person name="Rogov P."/>
            <person name="Ross K."/>
            <person name="Ryan E."/>
            <person name="Settipalli S."/>
            <person name="Shea T."/>
            <person name="Sherpa N."/>
            <person name="Shi L."/>
            <person name="Shih D."/>
            <person name="Sparrow T."/>
            <person name="Spaulding J."/>
            <person name="Stalker J."/>
            <person name="Stange-Thomann N."/>
            <person name="Stavropoulos S."/>
            <person name="Stone C."/>
            <person name="Strader C."/>
            <person name="Tesfaye S."/>
            <person name="Thomson T."/>
            <person name="Thoulutsang Y."/>
            <person name="Thoulutsang D."/>
            <person name="Topham K."/>
            <person name="Topping I."/>
            <person name="Tsamla T."/>
            <person name="Vassiliev H."/>
            <person name="Vo A."/>
            <person name="Wangchuk T."/>
            <person name="Wangdi T."/>
            <person name="Weiand M."/>
            <person name="Wilkinson J."/>
            <person name="Wilson A."/>
            <person name="Yadav S."/>
            <person name="Young G."/>
            <person name="Yu Q."/>
            <person name="Zembek L."/>
            <person name="Zhong D."/>
            <person name="Zimmer A."/>
            <person name="Zwirko Z."/>
            <person name="Jaffe D.B."/>
            <person name="Alvarez P."/>
            <person name="Brockman W."/>
            <person name="Butler J."/>
            <person name="Chin C."/>
            <person name="Gnerre S."/>
            <person name="MacCallum I."/>
            <person name="Graves J.A."/>
            <person name="Ponting C.P."/>
            <person name="Breen M."/>
            <person name="Samollow P.B."/>
            <person name="Lander E.S."/>
            <person name="Lindblad-Toh K."/>
        </authorList>
    </citation>
    <scope>NUCLEOTIDE SEQUENCE [LARGE SCALE GENOMIC DNA]</scope>
</reference>
<evidence type="ECO:0000313" key="4">
    <source>
        <dbReference type="Ensembl" id="ENSMODP00000054952.1"/>
    </source>
</evidence>
<dbReference type="PANTHER" id="PTHR22639:SF4">
    <property type="entry name" value="ZINC FINGER CCHC DOMAIN-CONTAINING PROTEIN 3"/>
    <property type="match status" value="1"/>
</dbReference>
<dbReference type="Proteomes" id="UP000002280">
    <property type="component" value="Chromosome 1"/>
</dbReference>
<name>A0A5F8H550_MONDO</name>